<evidence type="ECO:0000313" key="3">
    <source>
        <dbReference type="Proteomes" id="UP000183385"/>
    </source>
</evidence>
<reference evidence="2 3" key="1">
    <citation type="submission" date="2016-10" db="EMBL/GenBank/DDBJ databases">
        <authorList>
            <person name="Varghese N."/>
            <person name="Submissions S."/>
        </authorList>
    </citation>
    <scope>NUCLEOTIDE SEQUENCE [LARGE SCALE GENOMIC DNA]</scope>
    <source>
        <strain evidence="2 3">LMG 18378</strain>
    </source>
</reference>
<organism evidence="2 3">
    <name type="scientific">Pseudomonas citronellolis</name>
    <dbReference type="NCBI Taxonomy" id="53408"/>
    <lineage>
        <taxon>Bacteria</taxon>
        <taxon>Pseudomonadati</taxon>
        <taxon>Pseudomonadota</taxon>
        <taxon>Gammaproteobacteria</taxon>
        <taxon>Pseudomonadales</taxon>
        <taxon>Pseudomonadaceae</taxon>
        <taxon>Pseudomonas</taxon>
    </lineage>
</organism>
<keyword evidence="1" id="KW-0472">Membrane</keyword>
<dbReference type="Proteomes" id="UP000183385">
    <property type="component" value="Unassembled WGS sequence"/>
</dbReference>
<feature type="transmembrane region" description="Helical" evidence="1">
    <location>
        <begin position="269"/>
        <end position="297"/>
    </location>
</feature>
<proteinExistence type="predicted"/>
<dbReference type="AlphaFoldDB" id="A0AAQ1HID5"/>
<dbReference type="EMBL" id="FOLS01000001">
    <property type="protein sequence ID" value="SFB88510.1"/>
    <property type="molecule type" value="Genomic_DNA"/>
</dbReference>
<evidence type="ECO:0000313" key="2">
    <source>
        <dbReference type="EMBL" id="SFB88510.1"/>
    </source>
</evidence>
<keyword evidence="1" id="KW-1133">Transmembrane helix</keyword>
<feature type="transmembrane region" description="Helical" evidence="1">
    <location>
        <begin position="338"/>
        <end position="356"/>
    </location>
</feature>
<accession>A0AAQ1HID5</accession>
<name>A0AAQ1HID5_9PSED</name>
<feature type="transmembrane region" description="Helical" evidence="1">
    <location>
        <begin position="150"/>
        <end position="169"/>
    </location>
</feature>
<feature type="transmembrane region" description="Helical" evidence="1">
    <location>
        <begin position="113"/>
        <end position="138"/>
    </location>
</feature>
<gene>
    <name evidence="2" type="ORF">SAMN05216577_101206</name>
</gene>
<feature type="transmembrane region" description="Helical" evidence="1">
    <location>
        <begin position="309"/>
        <end position="326"/>
    </location>
</feature>
<feature type="transmembrane region" description="Helical" evidence="1">
    <location>
        <begin position="71"/>
        <end position="101"/>
    </location>
</feature>
<evidence type="ECO:0000256" key="1">
    <source>
        <dbReference type="SAM" id="Phobius"/>
    </source>
</evidence>
<feature type="transmembrane region" description="Helical" evidence="1">
    <location>
        <begin position="36"/>
        <end position="59"/>
    </location>
</feature>
<protein>
    <submittedName>
        <fullName evidence="2">Uncharacterized protein</fullName>
    </submittedName>
</protein>
<comment type="caution">
    <text evidence="2">The sequence shown here is derived from an EMBL/GenBank/DDBJ whole genome shotgun (WGS) entry which is preliminary data.</text>
</comment>
<keyword evidence="1" id="KW-0812">Transmembrane</keyword>
<keyword evidence="3" id="KW-1185">Reference proteome</keyword>
<sequence length="496" mass="55563">MRVQGFGSIAVPSRNLIFSNALWGAFIQCIPSIRGLLGYSLVTYLVLLAVALVACHFLIRRGMGPWAAVVAVFSVFFYPCVFPQFTVVSGLAGMAAVLALLDYRERRGNGELFLCFILALVSYLIRWNEFLFIVAVSIPLWLSLRILRDRAFLLLFLAITAASLAAIAFDRASYSDVSWAKYNAFNAVRVKLTDYGLADYLKTLPLHSSSELSVNDFDLLRNWFFVDDNLTSSRTMEALRQAVPGELSAPRSVGRGIESIRSAWQDPRAFPLALAGLVIGALLGSLRVWLCLFLFYAGLFYTGYIGRPGVFWAYYPALSACLLWMIAQASTLRGTRRWLAYIALCSLAASTFWQTVKQHQQIDGMVQDIRRDVKELGTDVIVTWGGYFPYEYVYSPFDRNLHNAGFRFYSLSSGTYAPTSLAYRLESEKPGWFVQRLLSSQGLDFSGYADRPIPAQGEYLRNYCMQRHQGELELKVVKNLGSIVVVNARCITGNKG</sequence>